<reference evidence="2 3" key="1">
    <citation type="submission" date="2019-06" db="EMBL/GenBank/DDBJ databases">
        <authorList>
            <person name="Li M."/>
        </authorList>
    </citation>
    <scope>NUCLEOTIDE SEQUENCE [LARGE SCALE GENOMIC DNA]</scope>
    <source>
        <strain evidence="2 3">BGMRC6574</strain>
    </source>
</reference>
<keyword evidence="3" id="KW-1185">Reference proteome</keyword>
<evidence type="ECO:0000313" key="3">
    <source>
        <dbReference type="Proteomes" id="UP000320314"/>
    </source>
</evidence>
<evidence type="ECO:0000313" key="2">
    <source>
        <dbReference type="EMBL" id="TPW32786.1"/>
    </source>
</evidence>
<dbReference type="AlphaFoldDB" id="A0A506UHJ5"/>
<feature type="compositionally biased region" description="Basic and acidic residues" evidence="1">
    <location>
        <begin position="23"/>
        <end position="48"/>
    </location>
</feature>
<gene>
    <name evidence="2" type="ORF">FJU11_00740</name>
</gene>
<sequence>MSSKASPPTSGARKEAKTATTDRISREIMDREDAARIEKTRRLRDARIEAQANEPEPPAKQRKRSR</sequence>
<proteinExistence type="predicted"/>
<protein>
    <submittedName>
        <fullName evidence="2">Uncharacterized protein</fullName>
    </submittedName>
</protein>
<dbReference type="RefSeq" id="WP_141165089.1">
    <property type="nucleotide sequence ID" value="NZ_VHLH01000001.1"/>
</dbReference>
<comment type="caution">
    <text evidence="2">The sequence shown here is derived from an EMBL/GenBank/DDBJ whole genome shotgun (WGS) entry which is preliminary data.</text>
</comment>
<feature type="region of interest" description="Disordered" evidence="1">
    <location>
        <begin position="1"/>
        <end position="66"/>
    </location>
</feature>
<name>A0A506UHJ5_9HYPH</name>
<dbReference type="EMBL" id="VHLH01000001">
    <property type="protein sequence ID" value="TPW32786.1"/>
    <property type="molecule type" value="Genomic_DNA"/>
</dbReference>
<organism evidence="2 3">
    <name type="scientific">Pararhizobium mangrovi</name>
    <dbReference type="NCBI Taxonomy" id="2590452"/>
    <lineage>
        <taxon>Bacteria</taxon>
        <taxon>Pseudomonadati</taxon>
        <taxon>Pseudomonadota</taxon>
        <taxon>Alphaproteobacteria</taxon>
        <taxon>Hyphomicrobiales</taxon>
        <taxon>Rhizobiaceae</taxon>
        <taxon>Rhizobium/Agrobacterium group</taxon>
        <taxon>Pararhizobium</taxon>
    </lineage>
</organism>
<evidence type="ECO:0000256" key="1">
    <source>
        <dbReference type="SAM" id="MobiDB-lite"/>
    </source>
</evidence>
<dbReference type="Proteomes" id="UP000320314">
    <property type="component" value="Unassembled WGS sequence"/>
</dbReference>
<accession>A0A506UHJ5</accession>